<comment type="caution">
    <text evidence="20">The sequence shown here is derived from an EMBL/GenBank/DDBJ whole genome shotgun (WGS) entry which is preliminary data.</text>
</comment>
<evidence type="ECO:0000256" key="14">
    <source>
        <dbReference type="ARBA" id="ARBA00032515"/>
    </source>
</evidence>
<evidence type="ECO:0000259" key="18">
    <source>
        <dbReference type="Pfam" id="PF00534"/>
    </source>
</evidence>
<evidence type="ECO:0000256" key="15">
    <source>
        <dbReference type="ARBA" id="ARBA00045065"/>
    </source>
</evidence>
<dbReference type="AlphaFoldDB" id="A0A9W7DIW2"/>
<dbReference type="InterPro" id="IPR031814">
    <property type="entry name" value="ALG11_N"/>
</dbReference>
<comment type="subcellular location">
    <subcellularLocation>
        <location evidence="1">Endoplasmic reticulum membrane</location>
        <topology evidence="1">Single-pass membrane protein</topology>
    </subcellularLocation>
</comment>
<dbReference type="InterPro" id="IPR038013">
    <property type="entry name" value="ALG11"/>
</dbReference>
<dbReference type="Gene3D" id="3.40.50.2000">
    <property type="entry name" value="Glycogen Phosphorylase B"/>
    <property type="match status" value="1"/>
</dbReference>
<dbReference type="Pfam" id="PF15924">
    <property type="entry name" value="ALG11_N"/>
    <property type="match status" value="1"/>
</dbReference>
<evidence type="ECO:0000256" key="2">
    <source>
        <dbReference type="ARBA" id="ARBA00004922"/>
    </source>
</evidence>
<gene>
    <name evidence="20" type="ORF">Amon01_000743400</name>
</gene>
<keyword evidence="9" id="KW-0256">Endoplasmic reticulum</keyword>
<keyword evidence="10 17" id="KW-1133">Transmembrane helix</keyword>
<sequence>MDRHHVILKTSFIAIILVIVIHQGTRRFCYRFFVQPPDNYIDDVIKPQIDAKQGSLKKVQVGVKHSSFRRRFIQAAVNPQLYSTMPLTTAQTQQSQSETDGKANSTTTTKKPANNNVDIQRIAKVDVESESQKQHFLTQLKPKLPDDPTRRILFGFFHPYADANGGGERVLWDAVHETLLADKRYITMIYTFTSTEDKSVSAMLTEVKSVFGIDLFQEQMNNRVVFIQLSNKYRWLINGSSYKMLTIIGQALGSIATFWMAVYHCSPDIFIDTLGLPFTYPCASFFLGVPVVSYTHYPLISSDMLNKLGNPIGKNPYILAKFLYWKFMMKLYAICGAFSDLTVCNSTWTVNHIKNVWSWVDETNAPSILYPSTGLDETKIADPVNSVKERKFLFVAQFRPEKRHELLLKEYNNYLQLTEEEHPYELILVGSTRSKTDELTVERLRELIAKLKIEKHVTIKVNATRAEVDHYLAISEFGLNPMWKEHFGITVVEYMFNGLIPLVHASAGPLLDIVVPIDPASGEFVSPSD</sequence>
<proteinExistence type="inferred from homology"/>
<evidence type="ECO:0000256" key="16">
    <source>
        <dbReference type="SAM" id="MobiDB-lite"/>
    </source>
</evidence>
<keyword evidence="6" id="KW-0328">Glycosyltransferase</keyword>
<dbReference type="Proteomes" id="UP001165063">
    <property type="component" value="Unassembled WGS sequence"/>
</dbReference>
<comment type="catalytic activity">
    <reaction evidence="15">
        <text>an alpha-D-Man-(1-&gt;3)-[alpha-D-Man-(1-&gt;6)]-beta-D-Man-(1-&gt;4)-beta-D-GlcNAc-(1-&gt;4)-alpha-D-GlcNAc-diphospho-di-trans,poly-cis-dolichol + 2 GDP-alpha-D-mannose = an alpha-D-Man-(1-&gt;2)-alpha-D-Man-(1-&gt;2)-alpha-D-Man-(1-&gt;3)-[alpha-D-Man-(1-&gt;6)]-beta-D-Man-(1-&gt;4)-beta-D-GlcNAc-(1-&gt;4)-alpha-D-GlcNAc-diphospho-di-trans,poly-cis-dolichol + 2 GDP + 2 H(+)</text>
        <dbReference type="Rhea" id="RHEA:29523"/>
        <dbReference type="Rhea" id="RHEA-COMP:19515"/>
        <dbReference type="Rhea" id="RHEA-COMP:19516"/>
        <dbReference type="ChEBI" id="CHEBI:15378"/>
        <dbReference type="ChEBI" id="CHEBI:57527"/>
        <dbReference type="ChEBI" id="CHEBI:58189"/>
        <dbReference type="ChEBI" id="CHEBI:132511"/>
        <dbReference type="ChEBI" id="CHEBI:132515"/>
        <dbReference type="EC" id="2.4.1.131"/>
    </reaction>
    <physiologicalReaction direction="left-to-right" evidence="15">
        <dbReference type="Rhea" id="RHEA:29524"/>
    </physiologicalReaction>
</comment>
<feature type="compositionally biased region" description="Polar residues" evidence="16">
    <location>
        <begin position="102"/>
        <end position="117"/>
    </location>
</feature>
<comment type="similarity">
    <text evidence="3">Belongs to the glycosyltransferase group 1 family.</text>
</comment>
<feature type="compositionally biased region" description="Low complexity" evidence="16">
    <location>
        <begin position="88"/>
        <end position="98"/>
    </location>
</feature>
<evidence type="ECO:0000256" key="5">
    <source>
        <dbReference type="ARBA" id="ARBA00022018"/>
    </source>
</evidence>
<feature type="region of interest" description="Disordered" evidence="16">
    <location>
        <begin position="88"/>
        <end position="117"/>
    </location>
</feature>
<dbReference type="PANTHER" id="PTHR45919:SF1">
    <property type="entry name" value="GDP-MAN:MAN(3)GLCNAC(2)-PP-DOL ALPHA-1,2-MANNOSYLTRANSFERASE"/>
    <property type="match status" value="1"/>
</dbReference>
<evidence type="ECO:0000256" key="3">
    <source>
        <dbReference type="ARBA" id="ARBA00006122"/>
    </source>
</evidence>
<dbReference type="GO" id="GO:0005789">
    <property type="term" value="C:endoplasmic reticulum membrane"/>
    <property type="evidence" value="ECO:0007669"/>
    <property type="project" value="UniProtKB-SubCell"/>
</dbReference>
<comment type="pathway">
    <text evidence="2">Protein modification; protein glycosylation.</text>
</comment>
<evidence type="ECO:0000256" key="8">
    <source>
        <dbReference type="ARBA" id="ARBA00022692"/>
    </source>
</evidence>
<dbReference type="GO" id="GO:0004377">
    <property type="term" value="F:GDP-Man:Man(3)GlcNAc(2)-PP-Dol alpha-1,2-mannosyltransferase activity"/>
    <property type="evidence" value="ECO:0007669"/>
    <property type="project" value="UniProtKB-EC"/>
</dbReference>
<protein>
    <recommendedName>
        <fullName evidence="5">GDP-Man:Man(3)GlcNAc(2)-PP-Dol alpha-1,2-mannosyltransferase</fullName>
        <ecNumber evidence="4">2.4.1.131</ecNumber>
    </recommendedName>
    <alternativeName>
        <fullName evidence="12">Alpha-1,2-mannosyltransferase ALG11</fullName>
    </alternativeName>
    <alternativeName>
        <fullName evidence="13">Asparagine-linked glycosylation protein 11</fullName>
    </alternativeName>
    <alternativeName>
        <fullName evidence="14">Glycolipid 2-alpha-mannosyltransferase</fullName>
    </alternativeName>
</protein>
<dbReference type="OrthoDB" id="2276068at2759"/>
<dbReference type="PANTHER" id="PTHR45919">
    <property type="entry name" value="GDP-MAN:MAN(3)GLCNAC(2)-PP-DOL ALPHA-1,2-MANNOSYLTRANSFERASE"/>
    <property type="match status" value="1"/>
</dbReference>
<evidence type="ECO:0000259" key="19">
    <source>
        <dbReference type="Pfam" id="PF15924"/>
    </source>
</evidence>
<evidence type="ECO:0000256" key="11">
    <source>
        <dbReference type="ARBA" id="ARBA00023136"/>
    </source>
</evidence>
<dbReference type="EMBL" id="BSXU01005447">
    <property type="protein sequence ID" value="GMG53719.1"/>
    <property type="molecule type" value="Genomic_DNA"/>
</dbReference>
<evidence type="ECO:0000256" key="1">
    <source>
        <dbReference type="ARBA" id="ARBA00004389"/>
    </source>
</evidence>
<evidence type="ECO:0000313" key="20">
    <source>
        <dbReference type="EMBL" id="GMG53719.1"/>
    </source>
</evidence>
<evidence type="ECO:0000256" key="10">
    <source>
        <dbReference type="ARBA" id="ARBA00022989"/>
    </source>
</evidence>
<feature type="non-terminal residue" evidence="20">
    <location>
        <position position="1"/>
    </location>
</feature>
<accession>A0A9W7DIW2</accession>
<feature type="transmembrane region" description="Helical" evidence="17">
    <location>
        <begin position="6"/>
        <end position="22"/>
    </location>
</feature>
<organism evidence="20 21">
    <name type="scientific">Ambrosiozyma monospora</name>
    <name type="common">Yeast</name>
    <name type="synonym">Endomycopsis monosporus</name>
    <dbReference type="NCBI Taxonomy" id="43982"/>
    <lineage>
        <taxon>Eukaryota</taxon>
        <taxon>Fungi</taxon>
        <taxon>Dikarya</taxon>
        <taxon>Ascomycota</taxon>
        <taxon>Saccharomycotina</taxon>
        <taxon>Pichiomycetes</taxon>
        <taxon>Pichiales</taxon>
        <taxon>Pichiaceae</taxon>
        <taxon>Ambrosiozyma</taxon>
    </lineage>
</organism>
<evidence type="ECO:0000256" key="6">
    <source>
        <dbReference type="ARBA" id="ARBA00022676"/>
    </source>
</evidence>
<evidence type="ECO:0000256" key="17">
    <source>
        <dbReference type="SAM" id="Phobius"/>
    </source>
</evidence>
<dbReference type="SUPFAM" id="SSF53756">
    <property type="entry name" value="UDP-Glycosyltransferase/glycogen phosphorylase"/>
    <property type="match status" value="1"/>
</dbReference>
<evidence type="ECO:0000256" key="7">
    <source>
        <dbReference type="ARBA" id="ARBA00022679"/>
    </source>
</evidence>
<dbReference type="EC" id="2.4.1.131" evidence="4"/>
<keyword evidence="11 17" id="KW-0472">Membrane</keyword>
<evidence type="ECO:0000313" key="21">
    <source>
        <dbReference type="Proteomes" id="UP001165063"/>
    </source>
</evidence>
<feature type="domain" description="Glycosyl transferase family 1" evidence="18">
    <location>
        <begin position="382"/>
        <end position="517"/>
    </location>
</feature>
<dbReference type="Pfam" id="PF00534">
    <property type="entry name" value="Glycos_transf_1"/>
    <property type="match status" value="1"/>
</dbReference>
<evidence type="ECO:0000256" key="12">
    <source>
        <dbReference type="ARBA" id="ARBA00030431"/>
    </source>
</evidence>
<evidence type="ECO:0000256" key="13">
    <source>
        <dbReference type="ARBA" id="ARBA00032060"/>
    </source>
</evidence>
<keyword evidence="7" id="KW-0808">Transferase</keyword>
<evidence type="ECO:0000256" key="9">
    <source>
        <dbReference type="ARBA" id="ARBA00022824"/>
    </source>
</evidence>
<evidence type="ECO:0000256" key="4">
    <source>
        <dbReference type="ARBA" id="ARBA00012645"/>
    </source>
</evidence>
<reference evidence="20" key="1">
    <citation type="submission" date="2023-04" db="EMBL/GenBank/DDBJ databases">
        <title>Ambrosiozyma monospora NBRC 1965.</title>
        <authorList>
            <person name="Ichikawa N."/>
            <person name="Sato H."/>
            <person name="Tonouchi N."/>
        </authorList>
    </citation>
    <scope>NUCLEOTIDE SEQUENCE</scope>
    <source>
        <strain evidence="20">NBRC 1965</strain>
    </source>
</reference>
<feature type="domain" description="ALG11 mannosyltransferase N-terminal" evidence="19">
    <location>
        <begin position="153"/>
        <end position="357"/>
    </location>
</feature>
<name>A0A9W7DIW2_AMBMO</name>
<keyword evidence="21" id="KW-1185">Reference proteome</keyword>
<dbReference type="GO" id="GO:0006487">
    <property type="term" value="P:protein N-linked glycosylation"/>
    <property type="evidence" value="ECO:0007669"/>
    <property type="project" value="TreeGrafter"/>
</dbReference>
<dbReference type="InterPro" id="IPR001296">
    <property type="entry name" value="Glyco_trans_1"/>
</dbReference>
<keyword evidence="8 17" id="KW-0812">Transmembrane</keyword>